<organism evidence="4 5">
    <name type="scientific">Diplogelasinospora grovesii</name>
    <dbReference type="NCBI Taxonomy" id="303347"/>
    <lineage>
        <taxon>Eukaryota</taxon>
        <taxon>Fungi</taxon>
        <taxon>Dikarya</taxon>
        <taxon>Ascomycota</taxon>
        <taxon>Pezizomycotina</taxon>
        <taxon>Sordariomycetes</taxon>
        <taxon>Sordariomycetidae</taxon>
        <taxon>Sordariales</taxon>
        <taxon>Diplogelasinosporaceae</taxon>
        <taxon>Diplogelasinospora</taxon>
    </lineage>
</organism>
<name>A0AAN6S8Y9_9PEZI</name>
<dbReference type="PANTHER" id="PTHR31642">
    <property type="entry name" value="TRICHOTHECENE 3-O-ACETYLTRANSFERASE"/>
    <property type="match status" value="1"/>
</dbReference>
<evidence type="ECO:0000256" key="2">
    <source>
        <dbReference type="SAM" id="MobiDB-lite"/>
    </source>
</evidence>
<feature type="compositionally biased region" description="Pro residues" evidence="2">
    <location>
        <begin position="245"/>
        <end position="255"/>
    </location>
</feature>
<protein>
    <recommendedName>
        <fullName evidence="3">Trichothecene 3-O-acetyltransferase-like N-terminal domain-containing protein</fullName>
    </recommendedName>
</protein>
<evidence type="ECO:0000259" key="3">
    <source>
        <dbReference type="Pfam" id="PF22664"/>
    </source>
</evidence>
<accession>A0AAN6S8Y9</accession>
<dbReference type="GO" id="GO:0016747">
    <property type="term" value="F:acyltransferase activity, transferring groups other than amino-acyl groups"/>
    <property type="evidence" value="ECO:0007669"/>
    <property type="project" value="TreeGrafter"/>
</dbReference>
<evidence type="ECO:0000313" key="4">
    <source>
        <dbReference type="EMBL" id="KAK3944448.1"/>
    </source>
</evidence>
<comment type="caution">
    <text evidence="4">The sequence shown here is derived from an EMBL/GenBank/DDBJ whole genome shotgun (WGS) entry which is preliminary data.</text>
</comment>
<evidence type="ECO:0000313" key="5">
    <source>
        <dbReference type="Proteomes" id="UP001303473"/>
    </source>
</evidence>
<dbReference type="Gene3D" id="3.30.559.10">
    <property type="entry name" value="Chloramphenicol acetyltransferase-like domain"/>
    <property type="match status" value="2"/>
</dbReference>
<feature type="domain" description="Trichothecene 3-O-acetyltransferase-like N-terminal" evidence="3">
    <location>
        <begin position="37"/>
        <end position="177"/>
    </location>
</feature>
<feature type="region of interest" description="Disordered" evidence="2">
    <location>
        <begin position="236"/>
        <end position="259"/>
    </location>
</feature>
<gene>
    <name evidence="4" type="ORF">QBC46DRAFT_440729</name>
</gene>
<keyword evidence="5" id="KW-1185">Reference proteome</keyword>
<evidence type="ECO:0000256" key="1">
    <source>
        <dbReference type="ARBA" id="ARBA00022679"/>
    </source>
</evidence>
<dbReference type="Proteomes" id="UP001303473">
    <property type="component" value="Unassembled WGS sequence"/>
</dbReference>
<dbReference type="AlphaFoldDB" id="A0AAN6S8Y9"/>
<dbReference type="InterPro" id="IPR054710">
    <property type="entry name" value="Tri101-like_N"/>
</dbReference>
<dbReference type="InterPro" id="IPR050317">
    <property type="entry name" value="Plant_Fungal_Acyltransferase"/>
</dbReference>
<dbReference type="InterPro" id="IPR023213">
    <property type="entry name" value="CAT-like_dom_sf"/>
</dbReference>
<keyword evidence="1" id="KW-0808">Transferase</keyword>
<dbReference type="Pfam" id="PF02458">
    <property type="entry name" value="Transferase"/>
    <property type="match status" value="1"/>
</dbReference>
<dbReference type="EMBL" id="MU853759">
    <property type="protein sequence ID" value="KAK3944448.1"/>
    <property type="molecule type" value="Genomic_DNA"/>
</dbReference>
<dbReference type="PANTHER" id="PTHR31642:SF310">
    <property type="entry name" value="FATTY ALCOHOL:CAFFEOYL-COA ACYLTRANSFERASE"/>
    <property type="match status" value="1"/>
</dbReference>
<dbReference type="Pfam" id="PF22664">
    <property type="entry name" value="TRI-like_N"/>
    <property type="match status" value="1"/>
</dbReference>
<sequence length="510" mass="55613">MSAPEMRVSLTPFDHCVPRAYYNGALYLPLKAGVTPARTFDLLHEGLHRVFVRLPWLNGQVHFQSPDTPGWRPGQLELRYKPVFDGDGPRPPQLKFKELETDLDYAALRELGFPLDGFRDADIAPTGFFADPSTGPDVFVGQVNFLSGGCIIVSAIHHSASDETAFFHVLRLWADHCAALQTGCAAAPVVDFPAGSDSRDTLRQIWARETPVSSVGDIDPETWRLVGLLPTDVQQKGPGHLPDAPSAPPQPPTIKPPGSASGRVLKAGVFYISPAQLTALREAIGVASSGMGISANDAVCALIWRCFLRVRVAVRLEQQQQAKESSGLNMVCDGRANYSSALPQTYLGNITFNVQSSLPLSTLIAAAEEESALGAVAATLRRNSGRIDSANLLNLYNLLHHLPSYDELIRLKRMRTSTIDGNDMSISSLINVPMDSVCFGDGPVFGNKGFVESARLLMEANNSFTRTCIVLPRIKNGGVEFLANLYDEEMDLLMADAEFTRYVLCLCWPE</sequence>
<proteinExistence type="predicted"/>
<reference evidence="5" key="1">
    <citation type="journal article" date="2023" name="Mol. Phylogenet. Evol.">
        <title>Genome-scale phylogeny and comparative genomics of the fungal order Sordariales.</title>
        <authorList>
            <person name="Hensen N."/>
            <person name="Bonometti L."/>
            <person name="Westerberg I."/>
            <person name="Brannstrom I.O."/>
            <person name="Guillou S."/>
            <person name="Cros-Aarteil S."/>
            <person name="Calhoun S."/>
            <person name="Haridas S."/>
            <person name="Kuo A."/>
            <person name="Mondo S."/>
            <person name="Pangilinan J."/>
            <person name="Riley R."/>
            <person name="LaButti K."/>
            <person name="Andreopoulos B."/>
            <person name="Lipzen A."/>
            <person name="Chen C."/>
            <person name="Yan M."/>
            <person name="Daum C."/>
            <person name="Ng V."/>
            <person name="Clum A."/>
            <person name="Steindorff A."/>
            <person name="Ohm R.A."/>
            <person name="Martin F."/>
            <person name="Silar P."/>
            <person name="Natvig D.O."/>
            <person name="Lalanne C."/>
            <person name="Gautier V."/>
            <person name="Ament-Velasquez S.L."/>
            <person name="Kruys A."/>
            <person name="Hutchinson M.I."/>
            <person name="Powell A.J."/>
            <person name="Barry K."/>
            <person name="Miller A.N."/>
            <person name="Grigoriev I.V."/>
            <person name="Debuchy R."/>
            <person name="Gladieux P."/>
            <person name="Hiltunen Thoren M."/>
            <person name="Johannesson H."/>
        </authorList>
    </citation>
    <scope>NUCLEOTIDE SEQUENCE [LARGE SCALE GENOMIC DNA]</scope>
    <source>
        <strain evidence="5">CBS 340.73</strain>
    </source>
</reference>